<comment type="caution">
    <text evidence="1">The sequence shown here is derived from an EMBL/GenBank/DDBJ whole genome shotgun (WGS) entry which is preliminary data.</text>
</comment>
<name>A0ACC2X2P3_9TREE</name>
<gene>
    <name evidence="1" type="ORF">QFC20_000474</name>
</gene>
<dbReference type="EMBL" id="JASBWS010000002">
    <property type="protein sequence ID" value="KAJ9117326.1"/>
    <property type="molecule type" value="Genomic_DNA"/>
</dbReference>
<accession>A0ACC2X2P3</accession>
<dbReference type="Proteomes" id="UP001230649">
    <property type="component" value="Unassembled WGS sequence"/>
</dbReference>
<reference evidence="1" key="1">
    <citation type="submission" date="2023-04" db="EMBL/GenBank/DDBJ databases">
        <title>Draft Genome sequencing of Naganishia species isolated from polar environments using Oxford Nanopore Technology.</title>
        <authorList>
            <person name="Leo P."/>
            <person name="Venkateswaran K."/>
        </authorList>
    </citation>
    <scope>NUCLEOTIDE SEQUENCE</scope>
    <source>
        <strain evidence="1">MNA-CCFEE 5262</strain>
    </source>
</reference>
<evidence type="ECO:0000313" key="2">
    <source>
        <dbReference type="Proteomes" id="UP001230649"/>
    </source>
</evidence>
<organism evidence="1 2">
    <name type="scientific">Naganishia adeliensis</name>
    <dbReference type="NCBI Taxonomy" id="92952"/>
    <lineage>
        <taxon>Eukaryota</taxon>
        <taxon>Fungi</taxon>
        <taxon>Dikarya</taxon>
        <taxon>Basidiomycota</taxon>
        <taxon>Agaricomycotina</taxon>
        <taxon>Tremellomycetes</taxon>
        <taxon>Filobasidiales</taxon>
        <taxon>Filobasidiaceae</taxon>
        <taxon>Naganishia</taxon>
    </lineage>
</organism>
<protein>
    <submittedName>
        <fullName evidence="1">Uncharacterized protein</fullName>
    </submittedName>
</protein>
<evidence type="ECO:0000313" key="1">
    <source>
        <dbReference type="EMBL" id="KAJ9117326.1"/>
    </source>
</evidence>
<proteinExistence type="predicted"/>
<sequence length="402" mass="45282">MSGLDQDTKMMDDSMDPELQAAGGLDEDSDDAGSNTVHVETLSQVSPKPIQSWLIKIPKELEATWSKITEAGVPLGKLRHYPQTKDHERAFVLVVPEPQTDESENPAATATKPAQGASSSKAQATPAAKAQTGEPEMFEYLLSETEQSQKLARQKFLYMEDRRRYEFNGTSKRRAHPRLVQAVSKQCNLVPRVSAKRMAKLIRDQYAIPAENRKKTRMLTDEALTAGQRNSLATGNSLMKDRGKHAMRIHHQTVKQTDPRSQKERTFRMAKQNLIDTLFDEFGRYKYWSIRALRERLMQPEAWLKECLLEVAEQEQDGPYKNLYRLKSQFADMKGEAGLGKAPDNQEVAESARLAMEMEEDGASDGDESKPKRESGGSDTADDAELKELEGDDDEDMEEVKV</sequence>
<keyword evidence="2" id="KW-1185">Reference proteome</keyword>